<evidence type="ECO:0000313" key="4">
    <source>
        <dbReference type="EMBL" id="CAB4179692.1"/>
    </source>
</evidence>
<gene>
    <name evidence="4" type="ORF">UFOVP1032_54</name>
    <name evidence="5" type="ORF">UFOVP1125_122</name>
    <name evidence="6" type="ORF">UFOVP1173_68</name>
    <name evidence="7" type="ORF">UFOVP1241_138</name>
    <name evidence="8" type="ORF">UFOVP1491_54</name>
    <name evidence="9" type="ORF">UFOVP1579_54</name>
    <name evidence="1" type="ORF">UFOVP485_67</name>
    <name evidence="2" type="ORF">UFOVP575_19</name>
    <name evidence="3" type="ORF">UFOVP963_141</name>
</gene>
<protein>
    <submittedName>
        <fullName evidence="2">Uncharacterized protein</fullName>
    </submittedName>
</protein>
<accession>A0A6J5MXN5</accession>
<evidence type="ECO:0000313" key="2">
    <source>
        <dbReference type="EMBL" id="CAB4150727.1"/>
    </source>
</evidence>
<dbReference type="EMBL" id="LR796983">
    <property type="protein sequence ID" value="CAB4179692.1"/>
    <property type="molecule type" value="Genomic_DNA"/>
</dbReference>
<dbReference type="EMBL" id="LR798431">
    <property type="protein sequence ID" value="CAB5231289.1"/>
    <property type="molecule type" value="Genomic_DNA"/>
</dbReference>
<evidence type="ECO:0000313" key="7">
    <source>
        <dbReference type="EMBL" id="CAB4192933.1"/>
    </source>
</evidence>
<sequence>MTDEQYESIMQLNSALYIQTCRVYDVLCLIADKNGADIVELRNMHSAGKSFAPEPYLIDENDDSN</sequence>
<evidence type="ECO:0000313" key="6">
    <source>
        <dbReference type="EMBL" id="CAB4188959.1"/>
    </source>
</evidence>
<evidence type="ECO:0000313" key="9">
    <source>
        <dbReference type="EMBL" id="CAB5231289.1"/>
    </source>
</evidence>
<dbReference type="EMBL" id="LR797455">
    <property type="protein sequence ID" value="CAB4217641.1"/>
    <property type="molecule type" value="Genomic_DNA"/>
</dbReference>
<organism evidence="2">
    <name type="scientific">uncultured Caudovirales phage</name>
    <dbReference type="NCBI Taxonomy" id="2100421"/>
    <lineage>
        <taxon>Viruses</taxon>
        <taxon>Duplodnaviria</taxon>
        <taxon>Heunggongvirae</taxon>
        <taxon>Uroviricota</taxon>
        <taxon>Caudoviricetes</taxon>
        <taxon>Peduoviridae</taxon>
        <taxon>Maltschvirus</taxon>
        <taxon>Maltschvirus maltsch</taxon>
    </lineage>
</organism>
<dbReference type="EMBL" id="LR797188">
    <property type="protein sequence ID" value="CAB4192933.1"/>
    <property type="molecule type" value="Genomic_DNA"/>
</dbReference>
<reference evidence="2" key="1">
    <citation type="submission" date="2020-04" db="EMBL/GenBank/DDBJ databases">
        <authorList>
            <person name="Chiriac C."/>
            <person name="Salcher M."/>
            <person name="Ghai R."/>
            <person name="Kavagutti S V."/>
        </authorList>
    </citation>
    <scope>NUCLEOTIDE SEQUENCE</scope>
</reference>
<name>A0A6J5MXN5_9CAUD</name>
<dbReference type="EMBL" id="LR796457">
    <property type="protein sequence ID" value="CAB4145930.1"/>
    <property type="molecule type" value="Genomic_DNA"/>
</dbReference>
<evidence type="ECO:0000313" key="8">
    <source>
        <dbReference type="EMBL" id="CAB4217641.1"/>
    </source>
</evidence>
<dbReference type="EMBL" id="LR797080">
    <property type="protein sequence ID" value="CAB4185821.1"/>
    <property type="molecule type" value="Genomic_DNA"/>
</dbReference>
<dbReference type="EMBL" id="LR796551">
    <property type="protein sequence ID" value="CAB4150727.1"/>
    <property type="molecule type" value="Genomic_DNA"/>
</dbReference>
<evidence type="ECO:0000313" key="1">
    <source>
        <dbReference type="EMBL" id="CAB4145930.1"/>
    </source>
</evidence>
<evidence type="ECO:0000313" key="3">
    <source>
        <dbReference type="EMBL" id="CAB4175263.1"/>
    </source>
</evidence>
<evidence type="ECO:0000313" key="5">
    <source>
        <dbReference type="EMBL" id="CAB4185821.1"/>
    </source>
</evidence>
<dbReference type="EMBL" id="LR797131">
    <property type="protein sequence ID" value="CAB4188959.1"/>
    <property type="molecule type" value="Genomic_DNA"/>
</dbReference>
<dbReference type="EMBL" id="LR796915">
    <property type="protein sequence ID" value="CAB4175263.1"/>
    <property type="molecule type" value="Genomic_DNA"/>
</dbReference>
<proteinExistence type="predicted"/>